<evidence type="ECO:0000256" key="1">
    <source>
        <dbReference type="SAM" id="Coils"/>
    </source>
</evidence>
<accession>A0ABR7WQF4</accession>
<evidence type="ECO:0000313" key="4">
    <source>
        <dbReference type="Proteomes" id="UP000606600"/>
    </source>
</evidence>
<keyword evidence="2" id="KW-0812">Transmembrane</keyword>
<name>A0ABR7WQF4_9SPHI</name>
<comment type="caution">
    <text evidence="3">The sequence shown here is derived from an EMBL/GenBank/DDBJ whole genome shotgun (WGS) entry which is preliminary data.</text>
</comment>
<organism evidence="3 4">
    <name type="scientific">Mucilaginibacter pankratovii</name>
    <dbReference type="NCBI Taxonomy" id="2772110"/>
    <lineage>
        <taxon>Bacteria</taxon>
        <taxon>Pseudomonadati</taxon>
        <taxon>Bacteroidota</taxon>
        <taxon>Sphingobacteriia</taxon>
        <taxon>Sphingobacteriales</taxon>
        <taxon>Sphingobacteriaceae</taxon>
        <taxon>Mucilaginibacter</taxon>
    </lineage>
</organism>
<evidence type="ECO:0000313" key="3">
    <source>
        <dbReference type="EMBL" id="MBD1364556.1"/>
    </source>
</evidence>
<reference evidence="3 4" key="1">
    <citation type="submission" date="2020-09" db="EMBL/GenBank/DDBJ databases">
        <title>Novel species of Mucilaginibacter isolated from a glacier on the Tibetan Plateau.</title>
        <authorList>
            <person name="Liu Q."/>
            <person name="Xin Y.-H."/>
        </authorList>
    </citation>
    <scope>NUCLEOTIDE SEQUENCE [LARGE SCALE GENOMIC DNA]</scope>
    <source>
        <strain evidence="3 4">ZT4R22</strain>
    </source>
</reference>
<evidence type="ECO:0000256" key="2">
    <source>
        <dbReference type="SAM" id="Phobius"/>
    </source>
</evidence>
<keyword evidence="1" id="KW-0175">Coiled coil</keyword>
<feature type="transmembrane region" description="Helical" evidence="2">
    <location>
        <begin position="128"/>
        <end position="148"/>
    </location>
</feature>
<keyword evidence="2" id="KW-0472">Membrane</keyword>
<dbReference type="RefSeq" id="WP_191189215.1">
    <property type="nucleotide sequence ID" value="NZ_JACWMY010000005.1"/>
</dbReference>
<feature type="coiled-coil region" evidence="1">
    <location>
        <begin position="18"/>
        <end position="52"/>
    </location>
</feature>
<sequence>MKSNEGTPIDEITLTSVLNEHATDLKEIKNFIKEQQQQIDQKNALIAEKDNQTQKLISGFEQKYEKLEVTVSAPSTLPISRIASDGMENIKTSVIQIMNAAFSKNRILVLPEDGGIGVMKTMAKRSMYLTAIAIAVGFISWFGFHNWYKDSQNSRFRKAWYWNYLIADSTKRQQLQSQLDSLNVQAINQYRTDSIVRYLKSQTTELQIRQLEMEADSLRKIKGKPYNDNFKD</sequence>
<protein>
    <submittedName>
        <fullName evidence="3">Uncharacterized protein</fullName>
    </submittedName>
</protein>
<gene>
    <name evidence="3" type="ORF">IDJ77_12120</name>
</gene>
<keyword evidence="2" id="KW-1133">Transmembrane helix</keyword>
<dbReference type="EMBL" id="JACWMY010000005">
    <property type="protein sequence ID" value="MBD1364556.1"/>
    <property type="molecule type" value="Genomic_DNA"/>
</dbReference>
<proteinExistence type="predicted"/>
<keyword evidence="4" id="KW-1185">Reference proteome</keyword>
<dbReference type="Proteomes" id="UP000606600">
    <property type="component" value="Unassembled WGS sequence"/>
</dbReference>